<dbReference type="Gene3D" id="1.10.1200.80">
    <property type="entry name" value="Putative flavin oxidoreducatase, domain 2"/>
    <property type="match status" value="1"/>
</dbReference>
<evidence type="ECO:0000256" key="19">
    <source>
        <dbReference type="ARBA" id="ARBA00023154"/>
    </source>
</evidence>
<keyword evidence="14" id="KW-0521">NADP</keyword>
<comment type="similarity">
    <text evidence="5">Belongs to the aspartate-semialdehyde dehydrogenase family.</text>
</comment>
<dbReference type="GO" id="GO:0051287">
    <property type="term" value="F:NAD binding"/>
    <property type="evidence" value="ECO:0007669"/>
    <property type="project" value="InterPro"/>
</dbReference>
<comment type="pathway">
    <text evidence="4">Amino-acid biosynthesis; L-threonine biosynthesis; L-threonine from L-aspartate: step 2/5.</text>
</comment>
<feature type="transmembrane region" description="Helical" evidence="22">
    <location>
        <begin position="722"/>
        <end position="747"/>
    </location>
</feature>
<dbReference type="SUPFAM" id="SSF51395">
    <property type="entry name" value="FMN-linked oxidoreductases"/>
    <property type="match status" value="1"/>
</dbReference>
<dbReference type="GO" id="GO:0016020">
    <property type="term" value="C:membrane"/>
    <property type="evidence" value="ECO:0007669"/>
    <property type="project" value="UniProtKB-SubCell"/>
</dbReference>
<keyword evidence="8" id="KW-0028">Amino-acid biosynthesis</keyword>
<keyword evidence="25" id="KW-1185">Reference proteome</keyword>
<dbReference type="GO" id="GO:0009097">
    <property type="term" value="P:isoleucine biosynthetic process"/>
    <property type="evidence" value="ECO:0007669"/>
    <property type="project" value="InterPro"/>
</dbReference>
<keyword evidence="15" id="KW-0220">Diaminopimelate biosynthesis</keyword>
<evidence type="ECO:0000256" key="2">
    <source>
        <dbReference type="ARBA" id="ARBA00004141"/>
    </source>
</evidence>
<evidence type="ECO:0000256" key="20">
    <source>
        <dbReference type="ARBA" id="ARBA00023167"/>
    </source>
</evidence>
<evidence type="ECO:0000256" key="3">
    <source>
        <dbReference type="ARBA" id="ARBA00005021"/>
    </source>
</evidence>
<dbReference type="CDD" id="cd18131">
    <property type="entry name" value="ASADH_C_bac_euk_like"/>
    <property type="match status" value="1"/>
</dbReference>
<dbReference type="InterPro" id="IPR035587">
    <property type="entry name" value="DUS-like_FMN-bd"/>
</dbReference>
<dbReference type="InterPro" id="IPR000534">
    <property type="entry name" value="Semialdehyde_DH_NAD-bd"/>
</dbReference>
<evidence type="ECO:0000256" key="16">
    <source>
        <dbReference type="ARBA" id="ARBA00022989"/>
    </source>
</evidence>
<name>A0A1A9VJW6_GLOAU</name>
<reference evidence="24" key="1">
    <citation type="submission" date="2020-05" db="UniProtKB">
        <authorList>
            <consortium name="EnsemblMetazoa"/>
        </authorList>
    </citation>
    <scope>IDENTIFICATION</scope>
    <source>
        <strain evidence="24">TTRI</strain>
    </source>
</reference>
<dbReference type="GO" id="GO:0050661">
    <property type="term" value="F:NADP binding"/>
    <property type="evidence" value="ECO:0007669"/>
    <property type="project" value="InterPro"/>
</dbReference>
<keyword evidence="16 22" id="KW-1133">Transmembrane helix</keyword>
<sequence>MPLQIGSLTIDSSVILAPMSGVTDYPFRSIVKKLGASLLVSEMIASRAMIMQTRQSLQKAKVDELTAVQLAGCEPDVMAEAAKLNEDMGAKIIDINFGCPVKKVVNGYAGSALMRDEKKAAEIIEAVVKAVNVPVTVKMRTGWNDENRNAPRLAKIAEELGAKMITVHGRTRAQLYNGQADWKFVRNVKEQVKIPVIVNGDIKNLNDIQNALKESGADGVMIGRGAYGKPWLVNQAMNFLSGSETSEPTASERLSIILEHYDNILEYYGNDTGIKMARKHIGWYSSGLQSSSEFRMRCAKASNPSTRKISWRSGSPSINRSPLRTKSPSLTITCLLLDTKYSTGEICSSTALIEAIIFEDSTPLVITPPIWKSYNDDSDQKLQDDHFQAIPKDANQVLTLSLSKARITIELLSELSTMPSRFAKTTALEPEATKDSIPVATRGAVGFNKVPTTIFTAESSLSTFISTILHFATLIIADIGNLATNSLLGLPELLLNLASCLTLVALVTLLKASQNLGTGIPRGPSTEAIFGPGIAFPASIKTTPEPTVLPPSLTAKRNPLSIAIGSVPTITSTSIGEGKKSTTPSKSGCTPLFLKADPHNTGTNFPLMVPFLTHFFSKSTGRSLDSKASSNILPIPIIKIIVSNKIGFWAIFALVISSQIGSGIFMLPISLAPYGMYSLISWVISGLGAISLALVFASLCAKFPETGGPHVYVKHAFGSATAFFVGWTYWVISWVSTTAVIVASIGYLTSLFHGDIQNIRLFLEILLFTIITLINLRGVTAAGCVELLLMTVKITALLAIPVTALFFFDRNNFIISEEISTLTMSQVLARSTLLTLWCFIGLESATAPAGSVNNPAKTIPRAIVLGTISVAVIYFINSLAIMGLINGNDLVNSKAPYVDAIKIMFPGNWHLIISIIAFIVCVGSLNAWVLASGQVALGLAEDKLMPQFFAKRNKHGSPFWGITISSVGTSVLLILTSSNNFAKQITSIIDFSRFIYMGYKIAVIGATGRVGREVLSTLAEFQDEAIDSVIALASKKSEGKKVSFGDKELTVLCLEDYDFVGTNVAIFCAESHVSEKHVPTAIKAGCIVIDNTSHFRMKEGVPLIIPEINKEKIMEYKNHNIISNPNCTTIQMLLVLHLLHQKAKIKRIVASTYQSTSGAGKAAMDELYNQTKKIFMNETKKPEIFPKQIAFNCIPHVGEFMENGSTEEEWKMQEETKKILEEDIKVTATCVRVPVFIGHAMAVNVEFDQHITEEQAREVLSEAEDSGVLVYNRREDGEYITQIDVVQENAVYVSRIRRDNTVEHGLNMWIVADNLRKGAALNIVQILEILRTCLKSS</sequence>
<evidence type="ECO:0000256" key="7">
    <source>
        <dbReference type="ARBA" id="ARBA00013120"/>
    </source>
</evidence>
<feature type="transmembrane region" description="Helical" evidence="22">
    <location>
        <begin position="828"/>
        <end position="850"/>
    </location>
</feature>
<feature type="transmembrane region" description="Helical" evidence="22">
    <location>
        <begin position="679"/>
        <end position="701"/>
    </location>
</feature>
<evidence type="ECO:0000256" key="22">
    <source>
        <dbReference type="SAM" id="Phobius"/>
    </source>
</evidence>
<dbReference type="InterPro" id="IPR024036">
    <property type="entry name" value="tRNA-dHydroUridine_Synthase_C"/>
</dbReference>
<keyword evidence="13" id="KW-0791">Threonine biosynthesis</keyword>
<evidence type="ECO:0000256" key="14">
    <source>
        <dbReference type="ARBA" id="ARBA00022857"/>
    </source>
</evidence>
<comment type="cofactor">
    <cofactor evidence="1">
        <name>FMN</name>
        <dbReference type="ChEBI" id="CHEBI:58210"/>
    </cofactor>
</comment>
<feature type="domain" description="Semialdehyde dehydrogenase NAD-binding" evidence="23">
    <location>
        <begin position="1000"/>
        <end position="1116"/>
    </location>
</feature>
<keyword evidence="11 22" id="KW-0812">Transmembrane</keyword>
<keyword evidence="19" id="KW-0457">Lysine biosynthesis</keyword>
<protein>
    <recommendedName>
        <fullName evidence="7">aspartate-semialdehyde dehydrogenase</fullName>
        <ecNumber evidence="7">1.2.1.11</ecNumber>
    </recommendedName>
</protein>
<comment type="pathway">
    <text evidence="3">Amino-acid biosynthesis; L-methionine biosynthesis via de novo pathway; L-homoserine from L-aspartate: step 2/3.</text>
</comment>
<dbReference type="PROSITE" id="PS01136">
    <property type="entry name" value="UPF0034"/>
    <property type="match status" value="1"/>
</dbReference>
<evidence type="ECO:0000256" key="5">
    <source>
        <dbReference type="ARBA" id="ARBA00010584"/>
    </source>
</evidence>
<dbReference type="GO" id="GO:0050660">
    <property type="term" value="F:flavin adenine dinucleotide binding"/>
    <property type="evidence" value="ECO:0007669"/>
    <property type="project" value="InterPro"/>
</dbReference>
<evidence type="ECO:0000256" key="8">
    <source>
        <dbReference type="ARBA" id="ARBA00022605"/>
    </source>
</evidence>
<dbReference type="InterPro" id="IPR018517">
    <property type="entry name" value="tRNA_hU_synthase_CS"/>
</dbReference>
<dbReference type="Pfam" id="PF01207">
    <property type="entry name" value="Dus"/>
    <property type="match status" value="1"/>
</dbReference>
<dbReference type="STRING" id="7395.A0A1A9VJW6"/>
<dbReference type="Pfam" id="PF02774">
    <property type="entry name" value="Semialdhyde_dhC"/>
    <property type="match status" value="1"/>
</dbReference>
<feature type="transmembrane region" description="Helical" evidence="22">
    <location>
        <begin position="759"/>
        <end position="776"/>
    </location>
</feature>
<evidence type="ECO:0000256" key="17">
    <source>
        <dbReference type="ARBA" id="ARBA00023002"/>
    </source>
</evidence>
<dbReference type="HAMAP" id="MF_02121">
    <property type="entry name" value="ASADH"/>
    <property type="match status" value="1"/>
</dbReference>
<feature type="transmembrane region" description="Helical" evidence="22">
    <location>
        <begin position="646"/>
        <end position="667"/>
    </location>
</feature>
<keyword evidence="20" id="KW-0486">Methionine biosynthesis</keyword>
<evidence type="ECO:0000313" key="24">
    <source>
        <dbReference type="EnsemblMetazoa" id="GAUT039553-PA"/>
    </source>
</evidence>
<dbReference type="GO" id="GO:0009086">
    <property type="term" value="P:methionine biosynthetic process"/>
    <property type="evidence" value="ECO:0007669"/>
    <property type="project" value="UniProtKB-KW"/>
</dbReference>
<comment type="subunit">
    <text evidence="6">Homodimer.</text>
</comment>
<evidence type="ECO:0000256" key="11">
    <source>
        <dbReference type="ARBA" id="ARBA00022692"/>
    </source>
</evidence>
<dbReference type="InterPro" id="IPR013785">
    <property type="entry name" value="Aldolase_TIM"/>
</dbReference>
<evidence type="ECO:0000256" key="6">
    <source>
        <dbReference type="ARBA" id="ARBA00011738"/>
    </source>
</evidence>
<accession>A0A1A9VJW6</accession>
<proteinExistence type="inferred from homology"/>
<keyword evidence="12" id="KW-0819">tRNA processing</keyword>
<evidence type="ECO:0000256" key="18">
    <source>
        <dbReference type="ARBA" id="ARBA00023136"/>
    </source>
</evidence>
<dbReference type="InterPro" id="IPR004652">
    <property type="entry name" value="DusB-like"/>
</dbReference>
<dbReference type="Proteomes" id="UP000078200">
    <property type="component" value="Unassembled WGS sequence"/>
</dbReference>
<dbReference type="SUPFAM" id="SSF51735">
    <property type="entry name" value="NAD(P)-binding Rossmann-fold domains"/>
    <property type="match status" value="1"/>
</dbReference>
<keyword evidence="9" id="KW-0285">Flavoprotein</keyword>
<dbReference type="PANTHER" id="PTHR46278:SF2">
    <property type="entry name" value="ASPARTATE-SEMIALDEHYDE DEHYDROGENASE"/>
    <property type="match status" value="1"/>
</dbReference>
<comment type="subcellular location">
    <subcellularLocation>
        <location evidence="2">Membrane</location>
        <topology evidence="2">Multi-pass membrane protein</topology>
    </subcellularLocation>
</comment>
<dbReference type="PANTHER" id="PTHR46278">
    <property type="entry name" value="DEHYDROGENASE, PUTATIVE-RELATED"/>
    <property type="match status" value="1"/>
</dbReference>
<dbReference type="NCBIfam" id="TIGR00737">
    <property type="entry name" value="nifR3_yhdG"/>
    <property type="match status" value="1"/>
</dbReference>
<dbReference type="NCBIfam" id="TIGR01296">
    <property type="entry name" value="asd_B"/>
    <property type="match status" value="1"/>
</dbReference>
<dbReference type="GO" id="GO:0019877">
    <property type="term" value="P:diaminopimelate biosynthetic process"/>
    <property type="evidence" value="ECO:0007669"/>
    <property type="project" value="UniProtKB-KW"/>
</dbReference>
<dbReference type="GO" id="GO:0009088">
    <property type="term" value="P:threonine biosynthetic process"/>
    <property type="evidence" value="ECO:0007669"/>
    <property type="project" value="UniProtKB-UniPathway"/>
</dbReference>
<dbReference type="GO" id="GO:0009089">
    <property type="term" value="P:lysine biosynthetic process via diaminopimelate"/>
    <property type="evidence" value="ECO:0007669"/>
    <property type="project" value="UniProtKB-UniPathway"/>
</dbReference>
<dbReference type="SMART" id="SM00859">
    <property type="entry name" value="Semialdhyde_dh"/>
    <property type="match status" value="1"/>
</dbReference>
<dbReference type="NCBIfam" id="NF011456">
    <property type="entry name" value="PRK14874.1"/>
    <property type="match status" value="1"/>
</dbReference>
<dbReference type="CDD" id="cd02316">
    <property type="entry name" value="VcASADH2_like_N"/>
    <property type="match status" value="1"/>
</dbReference>
<dbReference type="Gene3D" id="3.30.360.10">
    <property type="entry name" value="Dihydrodipicolinate Reductase, domain 2"/>
    <property type="match status" value="1"/>
</dbReference>
<keyword evidence="18 22" id="KW-0472">Membrane</keyword>
<dbReference type="GO" id="GO:0004073">
    <property type="term" value="F:aspartate-semialdehyde dehydrogenase activity"/>
    <property type="evidence" value="ECO:0007669"/>
    <property type="project" value="UniProtKB-EC"/>
</dbReference>
<dbReference type="Gene3D" id="1.20.1740.10">
    <property type="entry name" value="Amino acid/polyamine transporter I"/>
    <property type="match status" value="1"/>
</dbReference>
<organism evidence="24 25">
    <name type="scientific">Glossina austeni</name>
    <name type="common">Savannah tsetse fly</name>
    <dbReference type="NCBI Taxonomy" id="7395"/>
    <lineage>
        <taxon>Eukaryota</taxon>
        <taxon>Metazoa</taxon>
        <taxon>Ecdysozoa</taxon>
        <taxon>Arthropoda</taxon>
        <taxon>Hexapoda</taxon>
        <taxon>Insecta</taxon>
        <taxon>Pterygota</taxon>
        <taxon>Neoptera</taxon>
        <taxon>Endopterygota</taxon>
        <taxon>Diptera</taxon>
        <taxon>Brachycera</taxon>
        <taxon>Muscomorpha</taxon>
        <taxon>Hippoboscoidea</taxon>
        <taxon>Glossinidae</taxon>
        <taxon>Glossina</taxon>
    </lineage>
</organism>
<dbReference type="GO" id="GO:0017150">
    <property type="term" value="F:tRNA dihydrouridine synthase activity"/>
    <property type="evidence" value="ECO:0007669"/>
    <property type="project" value="InterPro"/>
</dbReference>
<comment type="catalytic activity">
    <reaction evidence="21">
        <text>L-aspartate 4-semialdehyde + phosphate + NADP(+) = 4-phospho-L-aspartate + NADPH + H(+)</text>
        <dbReference type="Rhea" id="RHEA:24284"/>
        <dbReference type="ChEBI" id="CHEBI:15378"/>
        <dbReference type="ChEBI" id="CHEBI:43474"/>
        <dbReference type="ChEBI" id="CHEBI:57535"/>
        <dbReference type="ChEBI" id="CHEBI:57783"/>
        <dbReference type="ChEBI" id="CHEBI:58349"/>
        <dbReference type="ChEBI" id="CHEBI:537519"/>
        <dbReference type="EC" id="1.2.1.11"/>
    </reaction>
</comment>
<evidence type="ECO:0000256" key="1">
    <source>
        <dbReference type="ARBA" id="ARBA00001917"/>
    </source>
</evidence>
<feature type="transmembrane region" description="Helical" evidence="22">
    <location>
        <begin position="788"/>
        <end position="808"/>
    </location>
</feature>
<evidence type="ECO:0000313" key="25">
    <source>
        <dbReference type="Proteomes" id="UP000078200"/>
    </source>
</evidence>
<evidence type="ECO:0000256" key="9">
    <source>
        <dbReference type="ARBA" id="ARBA00022630"/>
    </source>
</evidence>
<dbReference type="SUPFAM" id="SSF55347">
    <property type="entry name" value="Glyceraldehyde-3-phosphate dehydrogenase-like, C-terminal domain"/>
    <property type="match status" value="1"/>
</dbReference>
<dbReference type="Pfam" id="PF13520">
    <property type="entry name" value="AA_permease_2"/>
    <property type="match status" value="1"/>
</dbReference>
<evidence type="ECO:0000256" key="12">
    <source>
        <dbReference type="ARBA" id="ARBA00022694"/>
    </source>
</evidence>
<dbReference type="UniPathway" id="UPA00034">
    <property type="reaction ID" value="UER00016"/>
</dbReference>
<feature type="transmembrane region" description="Helical" evidence="22">
    <location>
        <begin position="911"/>
        <end position="937"/>
    </location>
</feature>
<evidence type="ECO:0000256" key="4">
    <source>
        <dbReference type="ARBA" id="ARBA00005097"/>
    </source>
</evidence>
<keyword evidence="17" id="KW-0560">Oxidoreductase</keyword>
<dbReference type="GO" id="GO:0022857">
    <property type="term" value="F:transmembrane transporter activity"/>
    <property type="evidence" value="ECO:0007669"/>
    <property type="project" value="InterPro"/>
</dbReference>
<keyword evidence="10" id="KW-0288">FMN</keyword>
<dbReference type="EC" id="1.2.1.11" evidence="7"/>
<dbReference type="UniPathway" id="UPA00050">
    <property type="reaction ID" value="UER00463"/>
</dbReference>
<evidence type="ECO:0000256" key="21">
    <source>
        <dbReference type="ARBA" id="ARBA00047891"/>
    </source>
</evidence>
<dbReference type="UniPathway" id="UPA00051">
    <property type="reaction ID" value="UER00464"/>
</dbReference>
<dbReference type="CDD" id="cd02801">
    <property type="entry name" value="DUS_like_FMN"/>
    <property type="match status" value="1"/>
</dbReference>
<dbReference type="EnsemblMetazoa" id="GAUT039553-RA">
    <property type="protein sequence ID" value="GAUT039553-PA"/>
    <property type="gene ID" value="GAUT039553"/>
</dbReference>
<dbReference type="VEuPathDB" id="VectorBase:GAUT039553"/>
<dbReference type="InterPro" id="IPR005986">
    <property type="entry name" value="Asp_semialdehyde_DH_beta"/>
</dbReference>
<dbReference type="InterPro" id="IPR012280">
    <property type="entry name" value="Semialdhyde_DH_dimer_dom"/>
</dbReference>
<evidence type="ECO:0000259" key="23">
    <source>
        <dbReference type="SMART" id="SM00859"/>
    </source>
</evidence>
<dbReference type="GO" id="GO:0046983">
    <property type="term" value="F:protein dimerization activity"/>
    <property type="evidence" value="ECO:0007669"/>
    <property type="project" value="InterPro"/>
</dbReference>
<dbReference type="Gene3D" id="3.20.20.70">
    <property type="entry name" value="Aldolase class I"/>
    <property type="match status" value="1"/>
</dbReference>
<evidence type="ECO:0000256" key="15">
    <source>
        <dbReference type="ARBA" id="ARBA00022915"/>
    </source>
</evidence>
<feature type="transmembrane region" description="Helical" evidence="22">
    <location>
        <begin position="958"/>
        <end position="976"/>
    </location>
</feature>
<dbReference type="InterPro" id="IPR036291">
    <property type="entry name" value="NAD(P)-bd_dom_sf"/>
</dbReference>
<dbReference type="InterPro" id="IPR012080">
    <property type="entry name" value="Asp_semialdehyde_DH"/>
</dbReference>
<feature type="transmembrane region" description="Helical" evidence="22">
    <location>
        <begin position="862"/>
        <end position="885"/>
    </location>
</feature>
<evidence type="ECO:0000256" key="10">
    <source>
        <dbReference type="ARBA" id="ARBA00022643"/>
    </source>
</evidence>
<dbReference type="InterPro" id="IPR002293">
    <property type="entry name" value="AA/rel_permease1"/>
</dbReference>
<evidence type="ECO:0000256" key="13">
    <source>
        <dbReference type="ARBA" id="ARBA00022697"/>
    </source>
</evidence>